<keyword evidence="2" id="KW-1003">Cell membrane</keyword>
<feature type="region of interest" description="Disordered" evidence="8">
    <location>
        <begin position="216"/>
        <end position="241"/>
    </location>
</feature>
<evidence type="ECO:0000256" key="9">
    <source>
        <dbReference type="SAM" id="Phobius"/>
    </source>
</evidence>
<evidence type="ECO:0000313" key="12">
    <source>
        <dbReference type="Proteomes" id="UP000030675"/>
    </source>
</evidence>
<comment type="function">
    <text evidence="7">Participates in the barrier function of the cell envelope.</text>
</comment>
<evidence type="ECO:0000256" key="8">
    <source>
        <dbReference type="SAM" id="MobiDB-lite"/>
    </source>
</evidence>
<evidence type="ECO:0000256" key="5">
    <source>
        <dbReference type="ARBA" id="ARBA00022989"/>
    </source>
</evidence>
<dbReference type="PANTHER" id="PTHR30336">
    <property type="entry name" value="INNER MEMBRANE PROTEIN, PROBABLE PERMEASE"/>
    <property type="match status" value="1"/>
</dbReference>
<evidence type="ECO:0000256" key="4">
    <source>
        <dbReference type="ARBA" id="ARBA00022692"/>
    </source>
</evidence>
<gene>
    <name evidence="11" type="ORF">PLEI_1063</name>
</gene>
<dbReference type="eggNOG" id="COG2949">
    <property type="taxonomic scope" value="Bacteria"/>
</dbReference>
<feature type="domain" description="DUF218" evidence="10">
    <location>
        <begin position="50"/>
        <end position="184"/>
    </location>
</feature>
<proteinExistence type="predicted"/>
<dbReference type="CDD" id="cd06259">
    <property type="entry name" value="YdcF-like"/>
    <property type="match status" value="1"/>
</dbReference>
<feature type="compositionally biased region" description="Polar residues" evidence="8">
    <location>
        <begin position="224"/>
        <end position="241"/>
    </location>
</feature>
<dbReference type="GO" id="GO:0005886">
    <property type="term" value="C:plasma membrane"/>
    <property type="evidence" value="ECO:0007669"/>
    <property type="project" value="UniProtKB-SubCell"/>
</dbReference>
<accession>X0NYE5</accession>
<evidence type="ECO:0000256" key="6">
    <source>
        <dbReference type="ARBA" id="ARBA00023136"/>
    </source>
</evidence>
<keyword evidence="5 9" id="KW-1133">Transmembrane helix</keyword>
<evidence type="ECO:0000259" key="10">
    <source>
        <dbReference type="Pfam" id="PF02698"/>
    </source>
</evidence>
<dbReference type="RefSeq" id="WP_023931979.1">
    <property type="nucleotide sequence ID" value="NZ_DF196810.1"/>
</dbReference>
<protein>
    <submittedName>
        <fullName evidence="11">SanA protein</fullName>
    </submittedName>
</protein>
<dbReference type="EMBL" id="DF196810">
    <property type="protein sequence ID" value="GAD29415.1"/>
    <property type="molecule type" value="Genomic_DNA"/>
</dbReference>
<sequence length="261" mass="29004">MKLLNLIRISAVICILFVSSLLLLDRWISARTSDRIYHDISAVPKHSVGLVLGTSKYIAKTLNPYYEYRITAALDLYKQGKIDYFLLSGDNAHRSYNEPWTMKRDLLKAGVPDDKIALDYAGFRTLDSVVRAKEVFDADNFTIITQQFHCERALFIADNYKINATCLAVHEPNGTAQLKIRIREVLARVKAMSDLFILNVQPKFLGPKVPIVKPEPPVEKGSAASASINSPRLQLSPSSVNNSISEATSTVVSSAMSSQTK</sequence>
<keyword evidence="4 9" id="KW-0812">Transmembrane</keyword>
<evidence type="ECO:0000256" key="7">
    <source>
        <dbReference type="ARBA" id="ARBA00037355"/>
    </source>
</evidence>
<dbReference type="Pfam" id="PF02698">
    <property type="entry name" value="DUF218"/>
    <property type="match status" value="1"/>
</dbReference>
<evidence type="ECO:0000256" key="2">
    <source>
        <dbReference type="ARBA" id="ARBA00022475"/>
    </source>
</evidence>
<keyword evidence="6 9" id="KW-0472">Membrane</keyword>
<dbReference type="Proteomes" id="UP000030675">
    <property type="component" value="Unassembled WGS sequence"/>
</dbReference>
<dbReference type="InterPro" id="IPR051599">
    <property type="entry name" value="Cell_Envelope_Assoc"/>
</dbReference>
<dbReference type="AlphaFoldDB" id="X0NYE5"/>
<organism evidence="11 12">
    <name type="scientific">Photobacterium leiognathi lrivu.4.1</name>
    <dbReference type="NCBI Taxonomy" id="1248232"/>
    <lineage>
        <taxon>Bacteria</taxon>
        <taxon>Pseudomonadati</taxon>
        <taxon>Pseudomonadota</taxon>
        <taxon>Gammaproteobacteria</taxon>
        <taxon>Vibrionales</taxon>
        <taxon>Vibrionaceae</taxon>
        <taxon>Photobacterium</taxon>
    </lineage>
</organism>
<evidence type="ECO:0000256" key="3">
    <source>
        <dbReference type="ARBA" id="ARBA00022519"/>
    </source>
</evidence>
<name>X0NYE5_PHOLE</name>
<dbReference type="PANTHER" id="PTHR30336:SF0">
    <property type="entry name" value="PROTEIN SANA"/>
    <property type="match status" value="1"/>
</dbReference>
<dbReference type="HOGENOM" id="CLU_051474_0_2_6"/>
<dbReference type="InterPro" id="IPR003848">
    <property type="entry name" value="DUF218"/>
</dbReference>
<evidence type="ECO:0000313" key="11">
    <source>
        <dbReference type="EMBL" id="GAD29415.1"/>
    </source>
</evidence>
<evidence type="ECO:0000256" key="1">
    <source>
        <dbReference type="ARBA" id="ARBA00004377"/>
    </source>
</evidence>
<comment type="subcellular location">
    <subcellularLocation>
        <location evidence="1">Cell inner membrane</location>
        <topology evidence="1">Single-pass membrane protein</topology>
    </subcellularLocation>
</comment>
<feature type="transmembrane region" description="Helical" evidence="9">
    <location>
        <begin position="6"/>
        <end position="24"/>
    </location>
</feature>
<keyword evidence="3" id="KW-0997">Cell inner membrane</keyword>
<reference evidence="12" key="1">
    <citation type="submission" date="2012-12" db="EMBL/GenBank/DDBJ databases">
        <title>Genome Sequence of Photobacterium leiognathi lrivu.4.1.</title>
        <authorList>
            <person name="Urbanczyk H."/>
            <person name="Ogura Y."/>
            <person name="Hayashi T."/>
            <person name="Dunlap P.V."/>
        </authorList>
    </citation>
    <scope>NUCLEOTIDE SEQUENCE [LARGE SCALE GENOMIC DNA]</scope>
    <source>
        <strain evidence="12">lrivu.4.1</strain>
    </source>
</reference>